<evidence type="ECO:0000313" key="2">
    <source>
        <dbReference type="Proteomes" id="UP000239899"/>
    </source>
</evidence>
<protein>
    <submittedName>
        <fullName evidence="1">Uncharacterized protein</fullName>
    </submittedName>
</protein>
<evidence type="ECO:0000313" key="1">
    <source>
        <dbReference type="EMBL" id="PRW59598.1"/>
    </source>
</evidence>
<comment type="caution">
    <text evidence="1">The sequence shown here is derived from an EMBL/GenBank/DDBJ whole genome shotgun (WGS) entry which is preliminary data.</text>
</comment>
<dbReference type="OrthoDB" id="508070at2759"/>
<proteinExistence type="predicted"/>
<accession>A0A2P6TZW3</accession>
<reference evidence="1 2" key="1">
    <citation type="journal article" date="2018" name="Plant J.">
        <title>Genome sequences of Chlorella sorokiniana UTEX 1602 and Micractinium conductrix SAG 241.80: implications to maltose excretion by a green alga.</title>
        <authorList>
            <person name="Arriola M.B."/>
            <person name="Velmurugan N."/>
            <person name="Zhang Y."/>
            <person name="Plunkett M.H."/>
            <person name="Hondzo H."/>
            <person name="Barney B.M."/>
        </authorList>
    </citation>
    <scope>NUCLEOTIDE SEQUENCE [LARGE SCALE GENOMIC DNA]</scope>
    <source>
        <strain evidence="2">UTEX 1602</strain>
    </source>
</reference>
<dbReference type="EMBL" id="LHPG02000003">
    <property type="protein sequence ID" value="PRW59598.1"/>
    <property type="molecule type" value="Genomic_DNA"/>
</dbReference>
<name>A0A2P6TZW3_CHLSO</name>
<dbReference type="PANTHER" id="PTHR36013">
    <property type="entry name" value="ATP SYNTHASE 24 KDA SUBUNIT, MITOCHONDRIAL-RELATED"/>
    <property type="match status" value="1"/>
</dbReference>
<keyword evidence="2" id="KW-1185">Reference proteome</keyword>
<dbReference type="InterPro" id="IPR031432">
    <property type="entry name" value="MGP1"/>
</dbReference>
<dbReference type="AlphaFoldDB" id="A0A2P6TZW3"/>
<dbReference type="Pfam" id="PF15704">
    <property type="entry name" value="Mt_ATP_synt"/>
    <property type="match status" value="1"/>
</dbReference>
<dbReference type="PANTHER" id="PTHR36013:SF2">
    <property type="entry name" value="ATP SYNTHASE 24 KDA SUBUNIT, MITOCHONDRIAL-RELATED"/>
    <property type="match status" value="1"/>
</dbReference>
<gene>
    <name evidence="1" type="ORF">C2E21_1477</name>
</gene>
<organism evidence="1 2">
    <name type="scientific">Chlorella sorokiniana</name>
    <name type="common">Freshwater green alga</name>
    <dbReference type="NCBI Taxonomy" id="3076"/>
    <lineage>
        <taxon>Eukaryota</taxon>
        <taxon>Viridiplantae</taxon>
        <taxon>Chlorophyta</taxon>
        <taxon>core chlorophytes</taxon>
        <taxon>Trebouxiophyceae</taxon>
        <taxon>Chlorellales</taxon>
        <taxon>Chlorellaceae</taxon>
        <taxon>Chlorella clade</taxon>
        <taxon>Chlorella</taxon>
    </lineage>
</organism>
<dbReference type="Proteomes" id="UP000239899">
    <property type="component" value="Unassembled WGS sequence"/>
</dbReference>
<sequence>MLANSLRTASKRLAPASARVLTQTEQLTRGFAAPAQPAAEEDEVLATFRESQQQYQQLMQGLQSINLPLTGDDAAIKKYAAEVEALKKKIGMPDVEEVISAELDYKLACTGYNVRMFVVDVLATMVDGGSMEAAKVDLLAALDEAERQSGGELSGSNDKGWEILTRKLGEIEKKYGLGDKGKVRDEAIFEMYKTHIHQLRETVVSDIDKARDEDVADIQPNLAALKPKLT</sequence>